<evidence type="ECO:0000313" key="3">
    <source>
        <dbReference type="EMBL" id="KAF1949089.1"/>
    </source>
</evidence>
<dbReference type="AlphaFoldDB" id="A0A6A5TBI6"/>
<dbReference type="OrthoDB" id="2349272at2759"/>
<evidence type="ECO:0000256" key="1">
    <source>
        <dbReference type="SAM" id="MobiDB-lite"/>
    </source>
</evidence>
<protein>
    <recommendedName>
        <fullName evidence="5">Lysozyme-like protein</fullName>
    </recommendedName>
</protein>
<keyword evidence="4" id="KW-1185">Reference proteome</keyword>
<feature type="signal peptide" evidence="2">
    <location>
        <begin position="1"/>
        <end position="21"/>
    </location>
</feature>
<evidence type="ECO:0000256" key="2">
    <source>
        <dbReference type="SAM" id="SignalP"/>
    </source>
</evidence>
<reference evidence="3" key="1">
    <citation type="journal article" date="2020" name="Stud. Mycol.">
        <title>101 Dothideomycetes genomes: a test case for predicting lifestyles and emergence of pathogens.</title>
        <authorList>
            <person name="Haridas S."/>
            <person name="Albert R."/>
            <person name="Binder M."/>
            <person name="Bloem J."/>
            <person name="Labutti K."/>
            <person name="Salamov A."/>
            <person name="Andreopoulos B."/>
            <person name="Baker S."/>
            <person name="Barry K."/>
            <person name="Bills G."/>
            <person name="Bluhm B."/>
            <person name="Cannon C."/>
            <person name="Castanera R."/>
            <person name="Culley D."/>
            <person name="Daum C."/>
            <person name="Ezra D."/>
            <person name="Gonzalez J."/>
            <person name="Henrissat B."/>
            <person name="Kuo A."/>
            <person name="Liang C."/>
            <person name="Lipzen A."/>
            <person name="Lutzoni F."/>
            <person name="Magnuson J."/>
            <person name="Mondo S."/>
            <person name="Nolan M."/>
            <person name="Ohm R."/>
            <person name="Pangilinan J."/>
            <person name="Park H.-J."/>
            <person name="Ramirez L."/>
            <person name="Alfaro M."/>
            <person name="Sun H."/>
            <person name="Tritt A."/>
            <person name="Yoshinaga Y."/>
            <person name="Zwiers L.-H."/>
            <person name="Turgeon B."/>
            <person name="Goodwin S."/>
            <person name="Spatafora J."/>
            <person name="Crous P."/>
            <person name="Grigoriev I."/>
        </authorList>
    </citation>
    <scope>NUCLEOTIDE SEQUENCE</scope>
    <source>
        <strain evidence="3">CBS 675.92</strain>
    </source>
</reference>
<feature type="region of interest" description="Disordered" evidence="1">
    <location>
        <begin position="107"/>
        <end position="134"/>
    </location>
</feature>
<dbReference type="EMBL" id="ML977042">
    <property type="protein sequence ID" value="KAF1949089.1"/>
    <property type="molecule type" value="Genomic_DNA"/>
</dbReference>
<feature type="chain" id="PRO_5025515980" description="Lysozyme-like protein" evidence="2">
    <location>
        <begin position="22"/>
        <end position="313"/>
    </location>
</feature>
<proteinExistence type="predicted"/>
<gene>
    <name evidence="3" type="ORF">CC80DRAFT_497771</name>
</gene>
<keyword evidence="2" id="KW-0732">Signal</keyword>
<dbReference type="Proteomes" id="UP000800035">
    <property type="component" value="Unassembled WGS sequence"/>
</dbReference>
<evidence type="ECO:0000313" key="4">
    <source>
        <dbReference type="Proteomes" id="UP000800035"/>
    </source>
</evidence>
<evidence type="ECO:0008006" key="5">
    <source>
        <dbReference type="Google" id="ProtNLM"/>
    </source>
</evidence>
<feature type="compositionally biased region" description="Low complexity" evidence="1">
    <location>
        <begin position="107"/>
        <end position="132"/>
    </location>
</feature>
<name>A0A6A5TBI6_9PLEO</name>
<sequence>MVNTKSLALGFALVLSAAAAAVPVGQMQIANCKGNMHGNVHAGNGTVGPQNGTSPSHQGSIVLVTKASTVTVYPSTMTNVSSAATTTLSASTPVAVSSVGSTVAPSAAPSATPSAAASAAPSPASSPSTASSDQGITAEQLIAITPGTASCSGGEFPSECADASKAAPAISKSLTKYGFTTAGEKAALVALMLFESGNFKYSKNHFPAPGRPGQGTRNMQSEDFNKKYLADIKGGYADVSGDALVAALSDDEASFGSAAWFLKTQCSADVAKGLQDGSQKGWEAYLTKCVGTTHTAERDVAWKKAKEVLGVKA</sequence>
<organism evidence="3 4">
    <name type="scientific">Byssothecium circinans</name>
    <dbReference type="NCBI Taxonomy" id="147558"/>
    <lineage>
        <taxon>Eukaryota</taxon>
        <taxon>Fungi</taxon>
        <taxon>Dikarya</taxon>
        <taxon>Ascomycota</taxon>
        <taxon>Pezizomycotina</taxon>
        <taxon>Dothideomycetes</taxon>
        <taxon>Pleosporomycetidae</taxon>
        <taxon>Pleosporales</taxon>
        <taxon>Massarineae</taxon>
        <taxon>Massarinaceae</taxon>
        <taxon>Byssothecium</taxon>
    </lineage>
</organism>
<accession>A0A6A5TBI6</accession>